<proteinExistence type="predicted"/>
<reference evidence="2 3" key="1">
    <citation type="submission" date="2018-06" db="EMBL/GenBank/DDBJ databases">
        <authorList>
            <consortium name="Pathogen Informatics"/>
            <person name="Doyle S."/>
        </authorList>
    </citation>
    <scope>NUCLEOTIDE SEQUENCE [LARGE SCALE GENOMIC DNA]</scope>
    <source>
        <strain evidence="2 3">NCTC5050</strain>
    </source>
</reference>
<organism evidence="2 3">
    <name type="scientific">Klebsiella pneumoniae subsp. ozaenae</name>
    <dbReference type="NCBI Taxonomy" id="574"/>
    <lineage>
        <taxon>Bacteria</taxon>
        <taxon>Pseudomonadati</taxon>
        <taxon>Pseudomonadota</taxon>
        <taxon>Gammaproteobacteria</taxon>
        <taxon>Enterobacterales</taxon>
        <taxon>Enterobacteriaceae</taxon>
        <taxon>Klebsiella/Raoultella group</taxon>
        <taxon>Klebsiella</taxon>
        <taxon>Klebsiella pneumoniae complex</taxon>
    </lineage>
</organism>
<dbReference type="Pfam" id="PF18818">
    <property type="entry name" value="MPTase-PolyVal"/>
    <property type="match status" value="1"/>
</dbReference>
<dbReference type="AlphaFoldDB" id="A0A378BI19"/>
<feature type="domain" description="Polyvalent protein metallopeptidase" evidence="1">
    <location>
        <begin position="2"/>
        <end position="88"/>
    </location>
</feature>
<name>A0A378BI19_KLEPO</name>
<keyword evidence="2" id="KW-0808">Transferase</keyword>
<keyword evidence="3" id="KW-1185">Reference proteome</keyword>
<gene>
    <name evidence="2" type="primary">traC_3</name>
    <name evidence="2" type="ORF">NCTC5050_05132</name>
</gene>
<keyword evidence="2" id="KW-0548">Nucleotidyltransferase</keyword>
<accession>A0A378BI19</accession>
<sequence>MFSDAANFYATGLHELVHWSGGKKRLNREMKGKFGSADYAEEELVAELGSAFLMADLGIEGEVQHESYIASWLKALKNDKRYIFKAVSAASKAHSYLMDKL</sequence>
<protein>
    <submittedName>
        <fullName evidence="2">Putative Antirestriction protein ardC</fullName>
        <ecNumber evidence="2">2.7.7.-</ecNumber>
    </submittedName>
</protein>
<evidence type="ECO:0000259" key="1">
    <source>
        <dbReference type="Pfam" id="PF18818"/>
    </source>
</evidence>
<dbReference type="EC" id="2.7.7.-" evidence="2"/>
<dbReference type="GO" id="GO:0016779">
    <property type="term" value="F:nucleotidyltransferase activity"/>
    <property type="evidence" value="ECO:0007669"/>
    <property type="project" value="UniProtKB-KW"/>
</dbReference>
<dbReference type="InterPro" id="IPR041459">
    <property type="entry name" value="MPTase-PolyVal"/>
</dbReference>
<evidence type="ECO:0000313" key="3">
    <source>
        <dbReference type="Proteomes" id="UP000255382"/>
    </source>
</evidence>
<dbReference type="Proteomes" id="UP000255382">
    <property type="component" value="Unassembled WGS sequence"/>
</dbReference>
<dbReference type="EMBL" id="UGLZ01000005">
    <property type="protein sequence ID" value="STV41815.1"/>
    <property type="molecule type" value="Genomic_DNA"/>
</dbReference>
<evidence type="ECO:0000313" key="2">
    <source>
        <dbReference type="EMBL" id="STV41815.1"/>
    </source>
</evidence>